<comment type="caution">
    <text evidence="8">The sequence shown here is derived from an EMBL/GenBank/DDBJ whole genome shotgun (WGS) entry which is preliminary data.</text>
</comment>
<evidence type="ECO:0000256" key="5">
    <source>
        <dbReference type="ARBA" id="ARBA00044539"/>
    </source>
</evidence>
<gene>
    <name evidence="8" type="ORF">PoB_000185400</name>
</gene>
<dbReference type="EMBL" id="BLXT01000264">
    <property type="protein sequence ID" value="GFN75348.1"/>
    <property type="molecule type" value="Genomic_DNA"/>
</dbReference>
<dbReference type="InterPro" id="IPR051862">
    <property type="entry name" value="GT-like_domain_containing_1"/>
</dbReference>
<comment type="similarity">
    <text evidence="1">Belongs to the glycosyltransferase group 1 family. Glycosyltransferase 4 subfamily.</text>
</comment>
<keyword evidence="9" id="KW-1185">Reference proteome</keyword>
<evidence type="ECO:0000256" key="2">
    <source>
        <dbReference type="ARBA" id="ARBA00022676"/>
    </source>
</evidence>
<evidence type="ECO:0000256" key="3">
    <source>
        <dbReference type="ARBA" id="ARBA00022679"/>
    </source>
</evidence>
<dbReference type="EC" id="2.4.1.110" evidence="4"/>
<dbReference type="Proteomes" id="UP000735302">
    <property type="component" value="Unassembled WGS sequence"/>
</dbReference>
<dbReference type="PANTHER" id="PTHR13615">
    <property type="entry name" value="GLYCOSYLTRANSFERASE-LIKE 1"/>
    <property type="match status" value="1"/>
</dbReference>
<dbReference type="CDD" id="cd01635">
    <property type="entry name" value="Glycosyltransferase_GTB-type"/>
    <property type="match status" value="1"/>
</dbReference>
<dbReference type="Gene3D" id="3.40.50.2000">
    <property type="entry name" value="Glycogen Phosphorylase B"/>
    <property type="match status" value="1"/>
</dbReference>
<dbReference type="InterPro" id="IPR022701">
    <property type="entry name" value="QTMAN_N"/>
</dbReference>
<reference evidence="8 9" key="1">
    <citation type="journal article" date="2021" name="Elife">
        <title>Chloroplast acquisition without the gene transfer in kleptoplastic sea slugs, Plakobranchus ocellatus.</title>
        <authorList>
            <person name="Maeda T."/>
            <person name="Takahashi S."/>
            <person name="Yoshida T."/>
            <person name="Shimamura S."/>
            <person name="Takaki Y."/>
            <person name="Nagai Y."/>
            <person name="Toyoda A."/>
            <person name="Suzuki Y."/>
            <person name="Arimoto A."/>
            <person name="Ishii H."/>
            <person name="Satoh N."/>
            <person name="Nishiyama T."/>
            <person name="Hasebe M."/>
            <person name="Maruyama T."/>
            <person name="Minagawa J."/>
            <person name="Obokata J."/>
            <person name="Shigenobu S."/>
        </authorList>
    </citation>
    <scope>NUCLEOTIDE SEQUENCE [LARGE SCALE GENOMIC DNA]</scope>
</reference>
<organism evidence="8 9">
    <name type="scientific">Plakobranchus ocellatus</name>
    <dbReference type="NCBI Taxonomy" id="259542"/>
    <lineage>
        <taxon>Eukaryota</taxon>
        <taxon>Metazoa</taxon>
        <taxon>Spiralia</taxon>
        <taxon>Lophotrochozoa</taxon>
        <taxon>Mollusca</taxon>
        <taxon>Gastropoda</taxon>
        <taxon>Heterobranchia</taxon>
        <taxon>Euthyneura</taxon>
        <taxon>Panpulmonata</taxon>
        <taxon>Sacoglossa</taxon>
        <taxon>Placobranchoidea</taxon>
        <taxon>Plakobranchidae</taxon>
        <taxon>Plakobranchus</taxon>
    </lineage>
</organism>
<evidence type="ECO:0000256" key="6">
    <source>
        <dbReference type="ARBA" id="ARBA00048439"/>
    </source>
</evidence>
<evidence type="ECO:0000256" key="1">
    <source>
        <dbReference type="ARBA" id="ARBA00009481"/>
    </source>
</evidence>
<feature type="domain" description="tRNA-queuosine alpha-mannosyltransferase N-terminal" evidence="7">
    <location>
        <begin position="1"/>
        <end position="38"/>
    </location>
</feature>
<evidence type="ECO:0000256" key="4">
    <source>
        <dbReference type="ARBA" id="ARBA00044517"/>
    </source>
</evidence>
<dbReference type="GO" id="GO:0016438">
    <property type="term" value="F:tRNA-queuosine(34) beta-mannosyltransferase activity"/>
    <property type="evidence" value="ECO:0007669"/>
    <property type="project" value="UniProtKB-EC"/>
</dbReference>
<keyword evidence="2" id="KW-0328">Glycosyltransferase</keyword>
<comment type="catalytic activity">
    <reaction evidence="6">
        <text>queuosine(34) in tRNA(Asp) + GDP-alpha-D-mannose = O-4''-alpha-D-mannosylqueuosine(34) in tRNA(Asp) + GDP + H(+)</text>
        <dbReference type="Rhea" id="RHEA:12885"/>
        <dbReference type="Rhea" id="RHEA-COMP:18572"/>
        <dbReference type="Rhea" id="RHEA-COMP:18581"/>
        <dbReference type="ChEBI" id="CHEBI:15378"/>
        <dbReference type="ChEBI" id="CHEBI:57527"/>
        <dbReference type="ChEBI" id="CHEBI:58189"/>
        <dbReference type="ChEBI" id="CHEBI:194431"/>
        <dbReference type="ChEBI" id="CHEBI:194442"/>
        <dbReference type="EC" id="2.4.1.110"/>
    </reaction>
    <physiologicalReaction direction="left-to-right" evidence="6">
        <dbReference type="Rhea" id="RHEA:12886"/>
    </physiologicalReaction>
</comment>
<dbReference type="PANTHER" id="PTHR13615:SF3">
    <property type="entry name" value="GLYCOSYLTRANSFERASE-LIKE DOMAIN-CONTAINING PROTEIN 1"/>
    <property type="match status" value="1"/>
</dbReference>
<protein>
    <recommendedName>
        <fullName evidence="5">tRNA-queuosine alpha-mannosyltransferase</fullName>
        <ecNumber evidence="4">2.4.1.110</ecNumber>
    </recommendedName>
</protein>
<evidence type="ECO:0000313" key="9">
    <source>
        <dbReference type="Proteomes" id="UP000735302"/>
    </source>
</evidence>
<evidence type="ECO:0000259" key="7">
    <source>
        <dbReference type="Pfam" id="PF12038"/>
    </source>
</evidence>
<proteinExistence type="inferred from homology"/>
<sequence length="274" mass="30868">MESFLSSISSFLKLIPDHRPKNLASCIGPKSRVLYFPIDRGSFHNNQKLEKAAHGESNSNSKINCIEEVKAADVDLLPKFFATKTSSANLNSGYSMDSISSDTSHALEETDEETFLKSEGTEASVNSVASVCNKCQQNKRTETLQNESNSSPTLKVPYEPDKRCNETYMMKWDPSEINEDILHIVWPHRWEHDKDPASFFTALFQLKEEGFNFYVSVIGETFSEVPEIFTTAQKQLGTRVKAWGFQSRQDYLSVLDSAHVVVSTALHEFFGVSM</sequence>
<name>A0AAV3XZI0_9GAST</name>
<accession>A0AAV3XZI0</accession>
<dbReference type="AlphaFoldDB" id="A0AAV3XZI0"/>
<dbReference type="Pfam" id="PF12038">
    <property type="entry name" value="QTMAN_N"/>
    <property type="match status" value="1"/>
</dbReference>
<keyword evidence="3" id="KW-0808">Transferase</keyword>
<evidence type="ECO:0000313" key="8">
    <source>
        <dbReference type="EMBL" id="GFN75348.1"/>
    </source>
</evidence>
<dbReference type="SUPFAM" id="SSF53756">
    <property type="entry name" value="UDP-Glycosyltransferase/glycogen phosphorylase"/>
    <property type="match status" value="1"/>
</dbReference>